<keyword evidence="4" id="KW-0472">Membrane</keyword>
<feature type="domain" description="Solute-binding protein family 5" evidence="5">
    <location>
        <begin position="83"/>
        <end position="128"/>
    </location>
</feature>
<dbReference type="PANTHER" id="PTHR30290:SF9">
    <property type="entry name" value="OLIGOPEPTIDE-BINDING PROTEIN APPA"/>
    <property type="match status" value="1"/>
</dbReference>
<dbReference type="Gene3D" id="3.40.190.10">
    <property type="entry name" value="Periplasmic binding protein-like II"/>
    <property type="match status" value="1"/>
</dbReference>
<dbReference type="AlphaFoldDB" id="A0A1F7YJH6"/>
<gene>
    <name evidence="6" type="ORF">A2628_01470</name>
</gene>
<evidence type="ECO:0000256" key="1">
    <source>
        <dbReference type="ARBA" id="ARBA00005695"/>
    </source>
</evidence>
<keyword evidence="3" id="KW-0732">Signal</keyword>
<dbReference type="Proteomes" id="UP000179221">
    <property type="component" value="Unassembled WGS sequence"/>
</dbReference>
<dbReference type="Gene3D" id="3.10.105.10">
    <property type="entry name" value="Dipeptide-binding Protein, Domain 3"/>
    <property type="match status" value="1"/>
</dbReference>
<dbReference type="EMBL" id="MGGL01000004">
    <property type="protein sequence ID" value="OGM27443.1"/>
    <property type="molecule type" value="Genomic_DNA"/>
</dbReference>
<comment type="similarity">
    <text evidence="1">Belongs to the bacterial solute-binding protein 5 family.</text>
</comment>
<dbReference type="PANTHER" id="PTHR30290">
    <property type="entry name" value="PERIPLASMIC BINDING COMPONENT OF ABC TRANSPORTER"/>
    <property type="match status" value="1"/>
</dbReference>
<evidence type="ECO:0000313" key="7">
    <source>
        <dbReference type="Proteomes" id="UP000179221"/>
    </source>
</evidence>
<evidence type="ECO:0000259" key="5">
    <source>
        <dbReference type="Pfam" id="PF00496"/>
    </source>
</evidence>
<dbReference type="Gene3D" id="3.90.76.10">
    <property type="entry name" value="Dipeptide-binding Protein, Domain 1"/>
    <property type="match status" value="1"/>
</dbReference>
<feature type="transmembrane region" description="Helical" evidence="4">
    <location>
        <begin position="21"/>
        <end position="39"/>
    </location>
</feature>
<dbReference type="Pfam" id="PF00496">
    <property type="entry name" value="SBP_bac_5"/>
    <property type="match status" value="2"/>
</dbReference>
<organism evidence="6 7">
    <name type="scientific">Candidatus Woesebacteria bacterium RIFCSPHIGHO2_01_FULL_40_22</name>
    <dbReference type="NCBI Taxonomy" id="1802499"/>
    <lineage>
        <taxon>Bacteria</taxon>
        <taxon>Candidatus Woeseibacteriota</taxon>
    </lineage>
</organism>
<dbReference type="GO" id="GO:0015833">
    <property type="term" value="P:peptide transport"/>
    <property type="evidence" value="ECO:0007669"/>
    <property type="project" value="TreeGrafter"/>
</dbReference>
<protein>
    <recommendedName>
        <fullName evidence="5">Solute-binding protein family 5 domain-containing protein</fullName>
    </recommendedName>
</protein>
<proteinExistence type="inferred from homology"/>
<dbReference type="PIRSF" id="PIRSF002741">
    <property type="entry name" value="MppA"/>
    <property type="match status" value="1"/>
</dbReference>
<name>A0A1F7YJH6_9BACT</name>
<evidence type="ECO:0000256" key="4">
    <source>
        <dbReference type="SAM" id="Phobius"/>
    </source>
</evidence>
<dbReference type="InterPro" id="IPR039424">
    <property type="entry name" value="SBP_5"/>
</dbReference>
<keyword evidence="4" id="KW-1133">Transmembrane helix</keyword>
<keyword evidence="2" id="KW-0813">Transport</keyword>
<dbReference type="GO" id="GO:0042597">
    <property type="term" value="C:periplasmic space"/>
    <property type="evidence" value="ECO:0007669"/>
    <property type="project" value="UniProtKB-ARBA"/>
</dbReference>
<dbReference type="SUPFAM" id="SSF53850">
    <property type="entry name" value="Periplasmic binding protein-like II"/>
    <property type="match status" value="1"/>
</dbReference>
<comment type="caution">
    <text evidence="6">The sequence shown here is derived from an EMBL/GenBank/DDBJ whole genome shotgun (WGS) entry which is preliminary data.</text>
</comment>
<reference evidence="6 7" key="1">
    <citation type="journal article" date="2016" name="Nat. Commun.">
        <title>Thousands of microbial genomes shed light on interconnected biogeochemical processes in an aquifer system.</title>
        <authorList>
            <person name="Anantharaman K."/>
            <person name="Brown C.T."/>
            <person name="Hug L.A."/>
            <person name="Sharon I."/>
            <person name="Castelle C.J."/>
            <person name="Probst A.J."/>
            <person name="Thomas B.C."/>
            <person name="Singh A."/>
            <person name="Wilkins M.J."/>
            <person name="Karaoz U."/>
            <person name="Brodie E.L."/>
            <person name="Williams K.H."/>
            <person name="Hubbard S.S."/>
            <person name="Banfield J.F."/>
        </authorList>
    </citation>
    <scope>NUCLEOTIDE SEQUENCE [LARGE SCALE GENOMIC DNA]</scope>
</reference>
<dbReference type="GO" id="GO:1904680">
    <property type="term" value="F:peptide transmembrane transporter activity"/>
    <property type="evidence" value="ECO:0007669"/>
    <property type="project" value="TreeGrafter"/>
</dbReference>
<evidence type="ECO:0000256" key="2">
    <source>
        <dbReference type="ARBA" id="ARBA00022448"/>
    </source>
</evidence>
<dbReference type="InterPro" id="IPR030678">
    <property type="entry name" value="Peptide/Ni-bd"/>
</dbReference>
<accession>A0A1F7YJH6</accession>
<sequence length="439" mass="50437">MHILRYYLRLLLAFLSRYKGIILLSSFAGIIILFLYIFISPLVISTKTEVIGITGRFHVNTLPDDILNTIGLGLTKIDDKGIPQPGLAISWGTDDKGKTWKFKLNESVYWHDGKPLQSQDIKYNFSEVNVTYPSSDTIIFNLKEPYIAFPSVVSRPVFKKGLLGTGSWKVDKITVTGEYIQKIILIKGKSKIIYKFYPSEDQVKFAYKMGEINKMVNVLNPQPFDKWINSKVTNIVNKHEAVVIFFNTQDPVLSEKNIRQALSYAINKDILSSERAISPIDPNSFAFNPQVKLYDYDPARSREIITALPKEVRSKLNVKLVSTPSLIGIAEKIVKDWKDVGVDGQALVSSVIPTDYQAYLTIFDIPTDPDQYTLWHSTQIDTNITKYKNPRIDKLLEDGRTQENFEERKRIYLDFQKYLLEDAPAIFLYHPNWYNLERK</sequence>
<dbReference type="CDD" id="cd00995">
    <property type="entry name" value="PBP2_NikA_DppA_OppA_like"/>
    <property type="match status" value="1"/>
</dbReference>
<dbReference type="InterPro" id="IPR000914">
    <property type="entry name" value="SBP_5_dom"/>
</dbReference>
<dbReference type="GO" id="GO:0043190">
    <property type="term" value="C:ATP-binding cassette (ABC) transporter complex"/>
    <property type="evidence" value="ECO:0007669"/>
    <property type="project" value="InterPro"/>
</dbReference>
<evidence type="ECO:0000256" key="3">
    <source>
        <dbReference type="ARBA" id="ARBA00022729"/>
    </source>
</evidence>
<feature type="domain" description="Solute-binding protein family 5" evidence="5">
    <location>
        <begin position="191"/>
        <end position="343"/>
    </location>
</feature>
<keyword evidence="4" id="KW-0812">Transmembrane</keyword>
<evidence type="ECO:0000313" key="6">
    <source>
        <dbReference type="EMBL" id="OGM27443.1"/>
    </source>
</evidence>